<name>A0ACC1B331_9ROSI</name>
<dbReference type="EMBL" id="CM047903">
    <property type="protein sequence ID" value="KAJ0093319.1"/>
    <property type="molecule type" value="Genomic_DNA"/>
</dbReference>
<gene>
    <name evidence="1" type="ORF">Patl1_25266</name>
</gene>
<proteinExistence type="predicted"/>
<reference evidence="2" key="1">
    <citation type="journal article" date="2023" name="G3 (Bethesda)">
        <title>Genome assembly and association tests identify interacting loci associated with vigor, precocity, and sex in interspecific pistachio rootstocks.</title>
        <authorList>
            <person name="Palmer W."/>
            <person name="Jacygrad E."/>
            <person name="Sagayaradj S."/>
            <person name="Cavanaugh K."/>
            <person name="Han R."/>
            <person name="Bertier L."/>
            <person name="Beede B."/>
            <person name="Kafkas S."/>
            <person name="Golino D."/>
            <person name="Preece J."/>
            <person name="Michelmore R."/>
        </authorList>
    </citation>
    <scope>NUCLEOTIDE SEQUENCE [LARGE SCALE GENOMIC DNA]</scope>
</reference>
<dbReference type="Proteomes" id="UP001164250">
    <property type="component" value="Chromosome 7"/>
</dbReference>
<evidence type="ECO:0000313" key="2">
    <source>
        <dbReference type="Proteomes" id="UP001164250"/>
    </source>
</evidence>
<protein>
    <submittedName>
        <fullName evidence="1">Uncharacterized protein</fullName>
    </submittedName>
</protein>
<sequence length="212" mass="23727">MLTEDEELVTNALETIVNLAPLLDLRIFSSSKPSYIKIKEKRAVAAIMGMLGSAFKAWHCAAAELIGRLIINPDNEPFLLPFVPQIHKRLVDLMSLQTIDAQAAAVGALYNLAEVNMDCRLKLANERWAIDRLLKIIKTPQTVHEVCRKAAMILESLVSEPQNRVLLLAYENAFAEILFSDGRFSDTFARILYELTSRPNNKMAAARGVWGM</sequence>
<keyword evidence="2" id="KW-1185">Reference proteome</keyword>
<comment type="caution">
    <text evidence="1">The sequence shown here is derived from an EMBL/GenBank/DDBJ whole genome shotgun (WGS) entry which is preliminary data.</text>
</comment>
<evidence type="ECO:0000313" key="1">
    <source>
        <dbReference type="EMBL" id="KAJ0093319.1"/>
    </source>
</evidence>
<organism evidence="1 2">
    <name type="scientific">Pistacia atlantica</name>
    <dbReference type="NCBI Taxonomy" id="434234"/>
    <lineage>
        <taxon>Eukaryota</taxon>
        <taxon>Viridiplantae</taxon>
        <taxon>Streptophyta</taxon>
        <taxon>Embryophyta</taxon>
        <taxon>Tracheophyta</taxon>
        <taxon>Spermatophyta</taxon>
        <taxon>Magnoliopsida</taxon>
        <taxon>eudicotyledons</taxon>
        <taxon>Gunneridae</taxon>
        <taxon>Pentapetalae</taxon>
        <taxon>rosids</taxon>
        <taxon>malvids</taxon>
        <taxon>Sapindales</taxon>
        <taxon>Anacardiaceae</taxon>
        <taxon>Pistacia</taxon>
    </lineage>
</organism>
<accession>A0ACC1B331</accession>